<dbReference type="Pfam" id="PF01040">
    <property type="entry name" value="UbiA"/>
    <property type="match status" value="1"/>
</dbReference>
<feature type="transmembrane region" description="Helical" evidence="8">
    <location>
        <begin position="117"/>
        <end position="135"/>
    </location>
</feature>
<evidence type="ECO:0000256" key="8">
    <source>
        <dbReference type="HAMAP-Rule" id="MF_01937"/>
    </source>
</evidence>
<evidence type="ECO:0000256" key="6">
    <source>
        <dbReference type="ARBA" id="ARBA00022989"/>
    </source>
</evidence>
<dbReference type="RefSeq" id="WP_170834535.1">
    <property type="nucleotide sequence ID" value="NZ_FNWO01000004.1"/>
</dbReference>
<dbReference type="NCBIfam" id="TIGR00751">
    <property type="entry name" value="menA"/>
    <property type="match status" value="1"/>
</dbReference>
<comment type="catalytic activity">
    <reaction evidence="8">
        <text>an all-trans-polyprenyl diphosphate + 1,4-dihydroxy-2-naphthoate + H(+) = a 2-demethylmenaquinol + CO2 + diphosphate</text>
        <dbReference type="Rhea" id="RHEA:26478"/>
        <dbReference type="Rhea" id="RHEA-COMP:9563"/>
        <dbReference type="Rhea" id="RHEA-COMP:9564"/>
        <dbReference type="ChEBI" id="CHEBI:11173"/>
        <dbReference type="ChEBI" id="CHEBI:15378"/>
        <dbReference type="ChEBI" id="CHEBI:16526"/>
        <dbReference type="ChEBI" id="CHEBI:33019"/>
        <dbReference type="ChEBI" id="CHEBI:55437"/>
        <dbReference type="ChEBI" id="CHEBI:58914"/>
        <dbReference type="EC" id="2.5.1.74"/>
    </reaction>
</comment>
<dbReference type="InterPro" id="IPR044878">
    <property type="entry name" value="UbiA_sf"/>
</dbReference>
<protein>
    <recommendedName>
        <fullName evidence="8 9">1,4-dihydroxy-2-naphthoate octaprenyltransferase</fullName>
        <shortName evidence="8">DHNA-octaprenyltransferase</shortName>
        <ecNumber evidence="8 9">2.5.1.74</ecNumber>
    </recommendedName>
</protein>
<dbReference type="GO" id="GO:0042371">
    <property type="term" value="P:vitamin K biosynthetic process"/>
    <property type="evidence" value="ECO:0007669"/>
    <property type="project" value="TreeGrafter"/>
</dbReference>
<comment type="subcellular location">
    <subcellularLocation>
        <location evidence="8">Cell membrane</location>
        <topology evidence="8">Multi-pass membrane protein</topology>
    </subcellularLocation>
    <subcellularLocation>
        <location evidence="1">Membrane</location>
        <topology evidence="1">Multi-pass membrane protein</topology>
    </subcellularLocation>
</comment>
<name>A0A1H6H8Y5_MAGFU</name>
<keyword evidence="3 8" id="KW-1003">Cell membrane</keyword>
<dbReference type="HAMAP" id="MF_01937">
    <property type="entry name" value="MenA_1"/>
    <property type="match status" value="1"/>
</dbReference>
<evidence type="ECO:0000256" key="9">
    <source>
        <dbReference type="NCBIfam" id="TIGR00751"/>
    </source>
</evidence>
<dbReference type="Gene3D" id="1.10.357.140">
    <property type="entry name" value="UbiA prenyltransferase"/>
    <property type="match status" value="1"/>
</dbReference>
<keyword evidence="4 8" id="KW-0808">Transferase</keyword>
<dbReference type="AlphaFoldDB" id="A0A1H6H8Y5"/>
<dbReference type="InterPro" id="IPR000537">
    <property type="entry name" value="UbiA_prenyltransferase"/>
</dbReference>
<dbReference type="InterPro" id="IPR026046">
    <property type="entry name" value="UBIAD1"/>
</dbReference>
<evidence type="ECO:0000256" key="2">
    <source>
        <dbReference type="ARBA" id="ARBA00022428"/>
    </source>
</evidence>
<gene>
    <name evidence="8" type="primary">menA</name>
    <name evidence="11" type="ORF">SAMN04244559_01211</name>
</gene>
<sequence length="313" mass="32502">MNIEPGQQMASPLAEDEASRADRPPAGWRLWWLAIRPRTLTMAVAPVLAGTALGWAEAGHFDPRPFLAALGGALLIQAGTNLHNDVADALKGGDQPMRQGPPRVTALGWATPERVRAGALVCFGLACLFGLYLISLGGLPILALGLASLAGGWCYSGGPRPIAYGPYGELFVIAFFGLGAVGGSYYLQTHALSLSALVAGLAVGSVAAAVLMANNYRDMEADRLIGRRTLAIRAGVRTSQALYAVMVLAPFVLLVGPSGPAGGWLVLGAVPMAVGLIRRFATEARGPAFNIILGTTARLQLLIAGLLALGLIF</sequence>
<proteinExistence type="inferred from homology"/>
<accession>A0A1H6H8Y5</accession>
<dbReference type="EMBL" id="FNWO01000004">
    <property type="protein sequence ID" value="SEH32259.1"/>
    <property type="molecule type" value="Genomic_DNA"/>
</dbReference>
<dbReference type="GO" id="GO:0009234">
    <property type="term" value="P:menaquinone biosynthetic process"/>
    <property type="evidence" value="ECO:0007669"/>
    <property type="project" value="UniProtKB-UniRule"/>
</dbReference>
<evidence type="ECO:0000256" key="4">
    <source>
        <dbReference type="ARBA" id="ARBA00022679"/>
    </source>
</evidence>
<feature type="transmembrane region" description="Helical" evidence="8">
    <location>
        <begin position="288"/>
        <end position="312"/>
    </location>
</feature>
<feature type="transmembrane region" description="Helical" evidence="8">
    <location>
        <begin position="170"/>
        <end position="187"/>
    </location>
</feature>
<comment type="pathway">
    <text evidence="8">Quinol/quinone metabolism; menaquinone biosynthesis; menaquinol from 1,4-dihydroxy-2-naphthoate: step 1/2.</text>
</comment>
<feature type="transmembrane region" description="Helical" evidence="8">
    <location>
        <begin position="193"/>
        <end position="213"/>
    </location>
</feature>
<evidence type="ECO:0000313" key="12">
    <source>
        <dbReference type="Proteomes" id="UP000182983"/>
    </source>
</evidence>
<evidence type="ECO:0000256" key="7">
    <source>
        <dbReference type="ARBA" id="ARBA00023136"/>
    </source>
</evidence>
<dbReference type="CDD" id="cd13962">
    <property type="entry name" value="PT_UbiA_UBIAD1"/>
    <property type="match status" value="1"/>
</dbReference>
<evidence type="ECO:0000256" key="1">
    <source>
        <dbReference type="ARBA" id="ARBA00004141"/>
    </source>
</evidence>
<dbReference type="PIRSF" id="PIRSF005355">
    <property type="entry name" value="UBIAD1"/>
    <property type="match status" value="1"/>
</dbReference>
<dbReference type="GO" id="GO:0005886">
    <property type="term" value="C:plasma membrane"/>
    <property type="evidence" value="ECO:0007669"/>
    <property type="project" value="UniProtKB-SubCell"/>
</dbReference>
<comment type="caution">
    <text evidence="8">Lacks conserved residue(s) required for the propagation of feature annotation.</text>
</comment>
<evidence type="ECO:0000256" key="5">
    <source>
        <dbReference type="ARBA" id="ARBA00022692"/>
    </source>
</evidence>
<evidence type="ECO:0000313" key="11">
    <source>
        <dbReference type="EMBL" id="SEH32259.1"/>
    </source>
</evidence>
<comment type="function">
    <text evidence="8">Conversion of 1,4-dihydroxy-2-naphthoate (DHNA) to demethylmenaquinone (DMK).</text>
</comment>
<dbReference type="InterPro" id="IPR004657">
    <property type="entry name" value="MenA"/>
</dbReference>
<organism evidence="11 12">
    <name type="scientific">Magnetospirillum fulvum</name>
    <name type="common">Rhodospirillum fulvum</name>
    <dbReference type="NCBI Taxonomy" id="1082"/>
    <lineage>
        <taxon>Bacteria</taxon>
        <taxon>Pseudomonadati</taxon>
        <taxon>Pseudomonadota</taxon>
        <taxon>Alphaproteobacteria</taxon>
        <taxon>Rhodospirillales</taxon>
        <taxon>Rhodospirillaceae</taxon>
        <taxon>Magnetospirillum</taxon>
    </lineage>
</organism>
<dbReference type="Proteomes" id="UP000182983">
    <property type="component" value="Unassembled WGS sequence"/>
</dbReference>
<keyword evidence="2 8" id="KW-0474">Menaquinone biosynthesis</keyword>
<keyword evidence="6 8" id="KW-1133">Transmembrane helix</keyword>
<dbReference type="PANTHER" id="PTHR13929">
    <property type="entry name" value="1,4-DIHYDROXY-2-NAPHTHOATE OCTAPRENYLTRANSFERASE"/>
    <property type="match status" value="1"/>
</dbReference>
<comment type="similarity">
    <text evidence="8">Belongs to the MenA family. Type 1 subfamily.</text>
</comment>
<reference evidence="12" key="1">
    <citation type="submission" date="2016-10" db="EMBL/GenBank/DDBJ databases">
        <authorList>
            <person name="Varghese N."/>
            <person name="Submissions S."/>
        </authorList>
    </citation>
    <scope>NUCLEOTIDE SEQUENCE [LARGE SCALE GENOMIC DNA]</scope>
    <source>
        <strain evidence="12">DSM 13234</strain>
    </source>
</reference>
<evidence type="ECO:0000256" key="3">
    <source>
        <dbReference type="ARBA" id="ARBA00022475"/>
    </source>
</evidence>
<evidence type="ECO:0000256" key="10">
    <source>
        <dbReference type="SAM" id="MobiDB-lite"/>
    </source>
</evidence>
<dbReference type="PANTHER" id="PTHR13929:SF0">
    <property type="entry name" value="UBIA PRENYLTRANSFERASE DOMAIN-CONTAINING PROTEIN 1"/>
    <property type="match status" value="1"/>
</dbReference>
<feature type="region of interest" description="Disordered" evidence="10">
    <location>
        <begin position="1"/>
        <end position="21"/>
    </location>
</feature>
<dbReference type="EC" id="2.5.1.74" evidence="8 9"/>
<dbReference type="UniPathway" id="UPA00079">
    <property type="reaction ID" value="UER00168"/>
</dbReference>
<keyword evidence="12" id="KW-1185">Reference proteome</keyword>
<keyword evidence="5 8" id="KW-0812">Transmembrane</keyword>
<dbReference type="GO" id="GO:0046428">
    <property type="term" value="F:1,4-dihydroxy-2-naphthoate polyprenyltransferase activity"/>
    <property type="evidence" value="ECO:0007669"/>
    <property type="project" value="UniProtKB-UniRule"/>
</dbReference>
<keyword evidence="7 8" id="KW-0472">Membrane</keyword>